<dbReference type="InterPro" id="IPR050156">
    <property type="entry name" value="TC-AMP_synthase_SUA5"/>
</dbReference>
<evidence type="ECO:0000256" key="8">
    <source>
        <dbReference type="ARBA" id="ARBA00022741"/>
    </source>
</evidence>
<dbReference type="EC" id="2.7.7.87" evidence="3"/>
<keyword evidence="8" id="KW-0547">Nucleotide-binding</keyword>
<evidence type="ECO:0000256" key="5">
    <source>
        <dbReference type="ARBA" id="ARBA00022679"/>
    </source>
</evidence>
<dbReference type="Proteomes" id="UP001141336">
    <property type="component" value="Unassembled WGS sequence"/>
</dbReference>
<dbReference type="PANTHER" id="PTHR17490">
    <property type="entry name" value="SUA5"/>
    <property type="match status" value="1"/>
</dbReference>
<evidence type="ECO:0000259" key="12">
    <source>
        <dbReference type="PROSITE" id="PS51163"/>
    </source>
</evidence>
<proteinExistence type="inferred from homology"/>
<dbReference type="PANTHER" id="PTHR17490:SF16">
    <property type="entry name" value="THREONYLCARBAMOYL-AMP SYNTHASE"/>
    <property type="match status" value="1"/>
</dbReference>
<evidence type="ECO:0000256" key="7">
    <source>
        <dbReference type="ARBA" id="ARBA00022695"/>
    </source>
</evidence>
<keyword evidence="5 13" id="KW-0808">Transferase</keyword>
<comment type="subcellular location">
    <subcellularLocation>
        <location evidence="1">Cytoplasm</location>
    </subcellularLocation>
</comment>
<evidence type="ECO:0000313" key="13">
    <source>
        <dbReference type="EMBL" id="MCZ0862730.1"/>
    </source>
</evidence>
<keyword evidence="14" id="KW-1185">Reference proteome</keyword>
<keyword evidence="7 13" id="KW-0548">Nucleotidyltransferase</keyword>
<evidence type="ECO:0000313" key="14">
    <source>
        <dbReference type="Proteomes" id="UP001141336"/>
    </source>
</evidence>
<dbReference type="InterPro" id="IPR017945">
    <property type="entry name" value="DHBP_synth_RibB-like_a/b_dom"/>
</dbReference>
<feature type="domain" description="YrdC-like" evidence="12">
    <location>
        <begin position="27"/>
        <end position="205"/>
    </location>
</feature>
<protein>
    <recommendedName>
        <fullName evidence="10">L-threonylcarbamoyladenylate synthase</fullName>
        <ecNumber evidence="3">2.7.7.87</ecNumber>
    </recommendedName>
    <alternativeName>
        <fullName evidence="10">L-threonylcarbamoyladenylate synthase</fullName>
    </alternativeName>
</protein>
<evidence type="ECO:0000256" key="3">
    <source>
        <dbReference type="ARBA" id="ARBA00012584"/>
    </source>
</evidence>
<evidence type="ECO:0000256" key="2">
    <source>
        <dbReference type="ARBA" id="ARBA00007663"/>
    </source>
</evidence>
<keyword evidence="6" id="KW-0819">tRNA processing</keyword>
<dbReference type="EMBL" id="JAPTGC010000006">
    <property type="protein sequence ID" value="MCZ0862730.1"/>
    <property type="molecule type" value="Genomic_DNA"/>
</dbReference>
<keyword evidence="4" id="KW-0963">Cytoplasm</keyword>
<dbReference type="RefSeq" id="WP_268922986.1">
    <property type="nucleotide sequence ID" value="NZ_JAPTGC010000006.1"/>
</dbReference>
<dbReference type="Gene3D" id="3.90.870.10">
    <property type="entry name" value="DHBP synthase"/>
    <property type="match status" value="1"/>
</dbReference>
<gene>
    <name evidence="13" type="ORF">O0S09_05595</name>
</gene>
<sequence length="220" mass="23643">MTQPIKSESPCCSPYSYERAELTPALEAVIEKAVRVLSRDGLVVYPTETIYGLGADALSEIAVYKVYEAKQRPMGKPISVAVSDIEMIYGIAYVDEFAERFIRKFLPGPVTVVLPVKSCLPSDLSGGTGTIGIRYPDHAVARAIIAELDSPITSTSANISGEVSPVTSDQVNVPHDFLIDGGKLPGTPSTVVDLATGKIERPGAMLDEIATFLKEERRCP</sequence>
<dbReference type="Pfam" id="PF01300">
    <property type="entry name" value="Sua5_yciO_yrdC"/>
    <property type="match status" value="1"/>
</dbReference>
<reference evidence="13" key="1">
    <citation type="submission" date="2022-12" db="EMBL/GenBank/DDBJ databases">
        <title>Isolation and characterisation of novel Methanocorpusculum spp. from native Australian herbivores indicates the genus is ancestrally host-associated.</title>
        <authorList>
            <person name="Volmer J.G."/>
            <person name="Soo R.M."/>
            <person name="Evans P.N."/>
            <person name="Hoedt E.C."/>
            <person name="Astorga Alsina A.L."/>
            <person name="Woodcroft B.J."/>
            <person name="Tyson G.W."/>
            <person name="Hugenholtz P."/>
            <person name="Morrison M."/>
        </authorList>
    </citation>
    <scope>NUCLEOTIDE SEQUENCE</scope>
    <source>
        <strain evidence="13">CW153</strain>
    </source>
</reference>
<evidence type="ECO:0000256" key="6">
    <source>
        <dbReference type="ARBA" id="ARBA00022694"/>
    </source>
</evidence>
<comment type="catalytic activity">
    <reaction evidence="11">
        <text>L-threonine + hydrogencarbonate + ATP = L-threonylcarbamoyladenylate + diphosphate + H2O</text>
        <dbReference type="Rhea" id="RHEA:36407"/>
        <dbReference type="ChEBI" id="CHEBI:15377"/>
        <dbReference type="ChEBI" id="CHEBI:17544"/>
        <dbReference type="ChEBI" id="CHEBI:30616"/>
        <dbReference type="ChEBI" id="CHEBI:33019"/>
        <dbReference type="ChEBI" id="CHEBI:57926"/>
        <dbReference type="ChEBI" id="CHEBI:73682"/>
        <dbReference type="EC" id="2.7.7.87"/>
    </reaction>
</comment>
<evidence type="ECO:0000256" key="10">
    <source>
        <dbReference type="ARBA" id="ARBA00029774"/>
    </source>
</evidence>
<comment type="caution">
    <text evidence="13">The sequence shown here is derived from an EMBL/GenBank/DDBJ whole genome shotgun (WGS) entry which is preliminary data.</text>
</comment>
<accession>A0ABT4ILU5</accession>
<dbReference type="InterPro" id="IPR006070">
    <property type="entry name" value="Sua5-like_dom"/>
</dbReference>
<keyword evidence="9" id="KW-0067">ATP-binding</keyword>
<dbReference type="NCBIfam" id="TIGR00057">
    <property type="entry name" value="L-threonylcarbamoyladenylate synthase"/>
    <property type="match status" value="1"/>
</dbReference>
<organism evidence="13 14">
    <name type="scientific">Methanocorpusculum vombati</name>
    <dbReference type="NCBI Taxonomy" id="3002864"/>
    <lineage>
        <taxon>Archaea</taxon>
        <taxon>Methanobacteriati</taxon>
        <taxon>Methanobacteriota</taxon>
        <taxon>Stenosarchaea group</taxon>
        <taxon>Methanomicrobia</taxon>
        <taxon>Methanomicrobiales</taxon>
        <taxon>Methanocorpusculaceae</taxon>
        <taxon>Methanocorpusculum</taxon>
    </lineage>
</organism>
<evidence type="ECO:0000256" key="4">
    <source>
        <dbReference type="ARBA" id="ARBA00022490"/>
    </source>
</evidence>
<evidence type="ECO:0000256" key="9">
    <source>
        <dbReference type="ARBA" id="ARBA00022840"/>
    </source>
</evidence>
<name>A0ABT4ILU5_9EURY</name>
<dbReference type="PROSITE" id="PS51163">
    <property type="entry name" value="YRDC"/>
    <property type="match status" value="1"/>
</dbReference>
<comment type="similarity">
    <text evidence="2">Belongs to the SUA5 family.</text>
</comment>
<dbReference type="SUPFAM" id="SSF55821">
    <property type="entry name" value="YrdC/RibB"/>
    <property type="match status" value="1"/>
</dbReference>
<dbReference type="GO" id="GO:0061710">
    <property type="term" value="F:L-threonylcarbamoyladenylate synthase"/>
    <property type="evidence" value="ECO:0007669"/>
    <property type="project" value="UniProtKB-EC"/>
</dbReference>
<evidence type="ECO:0000256" key="1">
    <source>
        <dbReference type="ARBA" id="ARBA00004496"/>
    </source>
</evidence>
<evidence type="ECO:0000256" key="11">
    <source>
        <dbReference type="ARBA" id="ARBA00048366"/>
    </source>
</evidence>